<dbReference type="SMART" id="SM00248">
    <property type="entry name" value="ANK"/>
    <property type="match status" value="5"/>
</dbReference>
<dbReference type="SMR" id="A2ESI0"/>
<evidence type="ECO:0000256" key="3">
    <source>
        <dbReference type="PROSITE-ProRule" id="PRU00023"/>
    </source>
</evidence>
<keyword evidence="1" id="KW-0677">Repeat</keyword>
<dbReference type="AlphaFoldDB" id="A2ESI0"/>
<dbReference type="PANTHER" id="PTHR24198">
    <property type="entry name" value="ANKYRIN REPEAT AND PROTEIN KINASE DOMAIN-CONTAINING PROTEIN"/>
    <property type="match status" value="1"/>
</dbReference>
<feature type="repeat" description="ANK" evidence="3">
    <location>
        <begin position="84"/>
        <end position="116"/>
    </location>
</feature>
<organism evidence="5 6">
    <name type="scientific">Trichomonas vaginalis (strain ATCC PRA-98 / G3)</name>
    <dbReference type="NCBI Taxonomy" id="412133"/>
    <lineage>
        <taxon>Eukaryota</taxon>
        <taxon>Metamonada</taxon>
        <taxon>Parabasalia</taxon>
        <taxon>Trichomonadida</taxon>
        <taxon>Trichomonadidae</taxon>
        <taxon>Trichomonas</taxon>
    </lineage>
</organism>
<dbReference type="OrthoDB" id="194358at2759"/>
<dbReference type="EMBL" id="DS113477">
    <property type="protein sequence ID" value="EAY04360.1"/>
    <property type="molecule type" value="Genomic_DNA"/>
</dbReference>
<dbReference type="Proteomes" id="UP000001542">
    <property type="component" value="Unassembled WGS sequence"/>
</dbReference>
<proteinExistence type="predicted"/>
<dbReference type="PROSITE" id="PS50088">
    <property type="entry name" value="ANK_REPEAT"/>
    <property type="match status" value="5"/>
</dbReference>
<feature type="repeat" description="ANK" evidence="3">
    <location>
        <begin position="1"/>
        <end position="17"/>
    </location>
</feature>
<evidence type="ECO:0000313" key="6">
    <source>
        <dbReference type="Proteomes" id="UP000001542"/>
    </source>
</evidence>
<dbReference type="Gene3D" id="1.25.40.20">
    <property type="entry name" value="Ankyrin repeat-containing domain"/>
    <property type="match status" value="1"/>
</dbReference>
<gene>
    <name evidence="5" type="ORF">TVAG_350340</name>
</gene>
<dbReference type="KEGG" id="tva:4762221"/>
<feature type="repeat" description="ANK" evidence="3">
    <location>
        <begin position="18"/>
        <end position="46"/>
    </location>
</feature>
<keyword evidence="2 3" id="KW-0040">ANK repeat</keyword>
<protein>
    <submittedName>
        <fullName evidence="5">Uncharacterized protein</fullName>
    </submittedName>
</protein>
<dbReference type="STRING" id="5722.A2ESI0"/>
<reference evidence="5" key="1">
    <citation type="submission" date="2006-10" db="EMBL/GenBank/DDBJ databases">
        <authorList>
            <person name="Amadeo P."/>
            <person name="Zhao Q."/>
            <person name="Wortman J."/>
            <person name="Fraser-Liggett C."/>
            <person name="Carlton J."/>
        </authorList>
    </citation>
    <scope>NUCLEOTIDE SEQUENCE</scope>
    <source>
        <strain evidence="5">G3</strain>
    </source>
</reference>
<dbReference type="VEuPathDB" id="TrichDB:TVAG_350340"/>
<dbReference type="Pfam" id="PF12796">
    <property type="entry name" value="Ank_2"/>
    <property type="match status" value="2"/>
</dbReference>
<dbReference type="InterPro" id="IPR002110">
    <property type="entry name" value="Ankyrin_rpt"/>
</dbReference>
<evidence type="ECO:0000256" key="1">
    <source>
        <dbReference type="ARBA" id="ARBA00022737"/>
    </source>
</evidence>
<keyword evidence="6" id="KW-1185">Reference proteome</keyword>
<dbReference type="PROSITE" id="PS50297">
    <property type="entry name" value="ANK_REP_REGION"/>
    <property type="match status" value="3"/>
</dbReference>
<dbReference type="VEuPathDB" id="TrichDB:TVAGG3_0034370"/>
<reference evidence="5" key="2">
    <citation type="journal article" date="2007" name="Science">
        <title>Draft genome sequence of the sexually transmitted pathogen Trichomonas vaginalis.</title>
        <authorList>
            <person name="Carlton J.M."/>
            <person name="Hirt R.P."/>
            <person name="Silva J.C."/>
            <person name="Delcher A.L."/>
            <person name="Schatz M."/>
            <person name="Zhao Q."/>
            <person name="Wortman J.R."/>
            <person name="Bidwell S.L."/>
            <person name="Alsmark U.C.M."/>
            <person name="Besteiro S."/>
            <person name="Sicheritz-Ponten T."/>
            <person name="Noel C.J."/>
            <person name="Dacks J.B."/>
            <person name="Foster P.G."/>
            <person name="Simillion C."/>
            <person name="Van de Peer Y."/>
            <person name="Miranda-Saavedra D."/>
            <person name="Barton G.J."/>
            <person name="Westrop G.D."/>
            <person name="Mueller S."/>
            <person name="Dessi D."/>
            <person name="Fiori P.L."/>
            <person name="Ren Q."/>
            <person name="Paulsen I."/>
            <person name="Zhang H."/>
            <person name="Bastida-Corcuera F.D."/>
            <person name="Simoes-Barbosa A."/>
            <person name="Brown M.T."/>
            <person name="Hayes R.D."/>
            <person name="Mukherjee M."/>
            <person name="Okumura C.Y."/>
            <person name="Schneider R."/>
            <person name="Smith A.J."/>
            <person name="Vanacova S."/>
            <person name="Villalvazo M."/>
            <person name="Haas B.J."/>
            <person name="Pertea M."/>
            <person name="Feldblyum T.V."/>
            <person name="Utterback T.R."/>
            <person name="Shu C.L."/>
            <person name="Osoegawa K."/>
            <person name="de Jong P.J."/>
            <person name="Hrdy I."/>
            <person name="Horvathova L."/>
            <person name="Zubacova Z."/>
            <person name="Dolezal P."/>
            <person name="Malik S.B."/>
            <person name="Logsdon J.M. Jr."/>
            <person name="Henze K."/>
            <person name="Gupta A."/>
            <person name="Wang C.C."/>
            <person name="Dunne R.L."/>
            <person name="Upcroft J.A."/>
            <person name="Upcroft P."/>
            <person name="White O."/>
            <person name="Salzberg S.L."/>
            <person name="Tang P."/>
            <person name="Chiu C.-H."/>
            <person name="Lee Y.-S."/>
            <person name="Embley T.M."/>
            <person name="Coombs G.H."/>
            <person name="Mottram J.C."/>
            <person name="Tachezy J."/>
            <person name="Fraser-Liggett C.M."/>
            <person name="Johnson P.J."/>
        </authorList>
    </citation>
    <scope>NUCLEOTIDE SEQUENCE [LARGE SCALE GENOMIC DNA]</scope>
    <source>
        <strain evidence="5">G3</strain>
    </source>
</reference>
<dbReference type="RefSeq" id="XP_001316583.1">
    <property type="nucleotide sequence ID" value="XM_001316548.1"/>
</dbReference>
<dbReference type="eggNOG" id="KOG0676">
    <property type="taxonomic scope" value="Eukaryota"/>
</dbReference>
<dbReference type="InterPro" id="IPR036770">
    <property type="entry name" value="Ankyrin_rpt-contain_sf"/>
</dbReference>
<sequence length="232" mass="25851">MVKFLLENGADPNKKDNAKTVPIIEAAKNGNYEIAELLVNKGANIDYFVTNMKTALNMALMQRHEDVARLFVEHGADVNLAISNGETPLMTAIARKYYDIAEEMLKRGANIEAKDKDGDNALAFCTLNNDEEGLTFLIKHGANVNAKVSNGDTPLLIAYKKGFGRIAGLLLMNDTDIDIENDQGHSIILYQLYMKKKLPATWKKFSKELDSLRSQDSDDDDDDDEEDDSDDE</sequence>
<feature type="region of interest" description="Disordered" evidence="4">
    <location>
        <begin position="209"/>
        <end position="232"/>
    </location>
</feature>
<dbReference type="SUPFAM" id="SSF48403">
    <property type="entry name" value="Ankyrin repeat"/>
    <property type="match status" value="1"/>
</dbReference>
<feature type="repeat" description="ANK" evidence="3">
    <location>
        <begin position="51"/>
        <end position="83"/>
    </location>
</feature>
<dbReference type="PANTHER" id="PTHR24198:SF165">
    <property type="entry name" value="ANKYRIN REPEAT-CONTAINING PROTEIN-RELATED"/>
    <property type="match status" value="1"/>
</dbReference>
<feature type="repeat" description="ANK" evidence="3">
    <location>
        <begin position="150"/>
        <end position="182"/>
    </location>
</feature>
<evidence type="ECO:0000256" key="2">
    <source>
        <dbReference type="ARBA" id="ARBA00023043"/>
    </source>
</evidence>
<name>A2ESI0_TRIV3</name>
<accession>A2ESI0</accession>
<feature type="compositionally biased region" description="Acidic residues" evidence="4">
    <location>
        <begin position="217"/>
        <end position="232"/>
    </location>
</feature>
<dbReference type="InParanoid" id="A2ESI0"/>
<evidence type="ECO:0000256" key="4">
    <source>
        <dbReference type="SAM" id="MobiDB-lite"/>
    </source>
</evidence>
<evidence type="ECO:0000313" key="5">
    <source>
        <dbReference type="EMBL" id="EAY04360.1"/>
    </source>
</evidence>